<dbReference type="EnsemblPlants" id="Ma05_t19300.1">
    <property type="protein sequence ID" value="Ma05_p19300.1"/>
    <property type="gene ID" value="Ma05_g19300"/>
</dbReference>
<dbReference type="PANTHER" id="PTHR23355">
    <property type="entry name" value="RIBONUCLEASE"/>
    <property type="match status" value="1"/>
</dbReference>
<dbReference type="InterPro" id="IPR001900">
    <property type="entry name" value="RNase_II/R"/>
</dbReference>
<dbReference type="InParanoid" id="A0A804J675"/>
<dbReference type="GO" id="GO:0004540">
    <property type="term" value="F:RNA nuclease activity"/>
    <property type="evidence" value="ECO:0007669"/>
    <property type="project" value="InterPro"/>
</dbReference>
<protein>
    <recommendedName>
        <fullName evidence="1">RNB domain-containing protein</fullName>
    </recommendedName>
</protein>
<dbReference type="SMART" id="SM00955">
    <property type="entry name" value="RNB"/>
    <property type="match status" value="1"/>
</dbReference>
<dbReference type="InterPro" id="IPR050180">
    <property type="entry name" value="RNR_Ribonuclease"/>
</dbReference>
<accession>A0A804J675</accession>
<dbReference type="AlphaFoldDB" id="A0A804J675"/>
<evidence type="ECO:0000313" key="3">
    <source>
        <dbReference type="Proteomes" id="UP000012960"/>
    </source>
</evidence>
<name>A0A804J675_MUSAM</name>
<keyword evidence="3" id="KW-1185">Reference proteome</keyword>
<evidence type="ECO:0000259" key="1">
    <source>
        <dbReference type="SMART" id="SM00955"/>
    </source>
</evidence>
<dbReference type="Gramene" id="Ma05_t19300.1">
    <property type="protein sequence ID" value="Ma05_p19300.1"/>
    <property type="gene ID" value="Ma05_g19300"/>
</dbReference>
<dbReference type="InterPro" id="IPR012340">
    <property type="entry name" value="NA-bd_OB-fold"/>
</dbReference>
<feature type="domain" description="RNB" evidence="1">
    <location>
        <begin position="1"/>
        <end position="193"/>
    </location>
</feature>
<dbReference type="GO" id="GO:0003723">
    <property type="term" value="F:RNA binding"/>
    <property type="evidence" value="ECO:0007669"/>
    <property type="project" value="InterPro"/>
</dbReference>
<reference evidence="2" key="1">
    <citation type="submission" date="2021-05" db="UniProtKB">
        <authorList>
            <consortium name="EnsemblPlants"/>
        </authorList>
    </citation>
    <scope>IDENTIFICATION</scope>
    <source>
        <strain evidence="2">subsp. malaccensis</strain>
    </source>
</reference>
<dbReference type="Pfam" id="PF00773">
    <property type="entry name" value="RNB"/>
    <property type="match status" value="1"/>
</dbReference>
<proteinExistence type="predicted"/>
<dbReference type="PANTHER" id="PTHR23355:SF9">
    <property type="entry name" value="DIS3-LIKE EXONUCLEASE 2"/>
    <property type="match status" value="1"/>
</dbReference>
<sequence>MLPPELSEEACSLVPGEDRLAFSITWDIDDTGNITVRWIGRSVIHSCCKLSYDDVQDIIDGGFEVDVSGKTVPKLHGQFELKDVVDSLRSLHGITKKMREIRLRNRAFWIETPKLIFLLDESGNPYDSLLDPMSMKLKEFQEFCRKLMFSEVRVLTVGPYFITVYIYKFARRIYFDEVEGLAVKWIATTSILVLSTPNTEPSQRSHLPRSCCEIEDIGLTMSQCRIVTPEDKNKCITIAPSSYNTESDVTVTPALRFHLVIRVLSIVPVVIHAIIEHNGHVNFEAKLYIQ</sequence>
<dbReference type="Proteomes" id="UP000012960">
    <property type="component" value="Unplaced"/>
</dbReference>
<organism evidence="2 3">
    <name type="scientific">Musa acuminata subsp. malaccensis</name>
    <name type="common">Wild banana</name>
    <name type="synonym">Musa malaccensis</name>
    <dbReference type="NCBI Taxonomy" id="214687"/>
    <lineage>
        <taxon>Eukaryota</taxon>
        <taxon>Viridiplantae</taxon>
        <taxon>Streptophyta</taxon>
        <taxon>Embryophyta</taxon>
        <taxon>Tracheophyta</taxon>
        <taxon>Spermatophyta</taxon>
        <taxon>Magnoliopsida</taxon>
        <taxon>Liliopsida</taxon>
        <taxon>Zingiberales</taxon>
        <taxon>Musaceae</taxon>
        <taxon>Musa</taxon>
    </lineage>
</organism>
<evidence type="ECO:0000313" key="2">
    <source>
        <dbReference type="EnsemblPlants" id="Ma05_p19300.1"/>
    </source>
</evidence>
<dbReference type="SUPFAM" id="SSF50249">
    <property type="entry name" value="Nucleic acid-binding proteins"/>
    <property type="match status" value="1"/>
</dbReference>